<dbReference type="GO" id="GO:0016812">
    <property type="term" value="F:hydrolase activity, acting on carbon-nitrogen (but not peptide) bonds, in cyclic amides"/>
    <property type="evidence" value="ECO:0007669"/>
    <property type="project" value="TreeGrafter"/>
</dbReference>
<dbReference type="PANTHER" id="PTHR11647">
    <property type="entry name" value="HYDRANTOINASE/DIHYDROPYRIMIDINASE FAMILY MEMBER"/>
    <property type="match status" value="1"/>
</dbReference>
<dbReference type="Pfam" id="PF07969">
    <property type="entry name" value="Amidohydro_3"/>
    <property type="match status" value="2"/>
</dbReference>
<dbReference type="EMBL" id="MFID01000018">
    <property type="protein sequence ID" value="OGF81102.1"/>
    <property type="molecule type" value="Genomic_DNA"/>
</dbReference>
<evidence type="ECO:0000313" key="2">
    <source>
        <dbReference type="EMBL" id="OGF81102.1"/>
    </source>
</evidence>
<dbReference type="InterPro" id="IPR013108">
    <property type="entry name" value="Amidohydro_3"/>
</dbReference>
<feature type="domain" description="Amidohydrolase 3" evidence="1">
    <location>
        <begin position="45"/>
        <end position="186"/>
    </location>
</feature>
<organism evidence="2 3">
    <name type="scientific">Candidatus Giovannonibacteria bacterium RIFCSPLOWO2_01_FULL_45_34</name>
    <dbReference type="NCBI Taxonomy" id="1798351"/>
    <lineage>
        <taxon>Bacteria</taxon>
        <taxon>Candidatus Giovannoniibacteriota</taxon>
    </lineage>
</organism>
<gene>
    <name evidence="2" type="ORF">A2930_00840</name>
</gene>
<comment type="caution">
    <text evidence="2">The sequence shown here is derived from an EMBL/GenBank/DDBJ whole genome shotgun (WGS) entry which is preliminary data.</text>
</comment>
<reference evidence="2 3" key="1">
    <citation type="journal article" date="2016" name="Nat. Commun.">
        <title>Thousands of microbial genomes shed light on interconnected biogeochemical processes in an aquifer system.</title>
        <authorList>
            <person name="Anantharaman K."/>
            <person name="Brown C.T."/>
            <person name="Hug L.A."/>
            <person name="Sharon I."/>
            <person name="Castelle C.J."/>
            <person name="Probst A.J."/>
            <person name="Thomas B.C."/>
            <person name="Singh A."/>
            <person name="Wilkins M.J."/>
            <person name="Karaoz U."/>
            <person name="Brodie E.L."/>
            <person name="Williams K.H."/>
            <person name="Hubbard S.S."/>
            <person name="Banfield J.F."/>
        </authorList>
    </citation>
    <scope>NUCLEOTIDE SEQUENCE [LARGE SCALE GENOMIC DNA]</scope>
</reference>
<dbReference type="Gene3D" id="3.30.1490.130">
    <property type="entry name" value="D-aminoacylase. Domain 3"/>
    <property type="match status" value="1"/>
</dbReference>
<proteinExistence type="predicted"/>
<accession>A0A1F5WZM5</accession>
<dbReference type="PANTHER" id="PTHR11647:SF1">
    <property type="entry name" value="COLLAPSIN RESPONSE MEDIATOR PROTEIN"/>
    <property type="match status" value="1"/>
</dbReference>
<dbReference type="SUPFAM" id="SSF51338">
    <property type="entry name" value="Composite domain of metallo-dependent hydrolases"/>
    <property type="match status" value="1"/>
</dbReference>
<dbReference type="SUPFAM" id="SSF51556">
    <property type="entry name" value="Metallo-dependent hydrolases"/>
    <property type="match status" value="1"/>
</dbReference>
<dbReference type="GO" id="GO:0005829">
    <property type="term" value="C:cytosol"/>
    <property type="evidence" value="ECO:0007669"/>
    <property type="project" value="TreeGrafter"/>
</dbReference>
<dbReference type="InterPro" id="IPR011059">
    <property type="entry name" value="Metal-dep_hydrolase_composite"/>
</dbReference>
<dbReference type="Proteomes" id="UP000178114">
    <property type="component" value="Unassembled WGS sequence"/>
</dbReference>
<feature type="domain" description="Amidohydrolase 3" evidence="1">
    <location>
        <begin position="425"/>
        <end position="495"/>
    </location>
</feature>
<dbReference type="AlphaFoldDB" id="A0A1F5WZM5"/>
<protein>
    <recommendedName>
        <fullName evidence="1">Amidohydrolase 3 domain-containing protein</fullName>
    </recommendedName>
</protein>
<evidence type="ECO:0000259" key="1">
    <source>
        <dbReference type="Pfam" id="PF07969"/>
    </source>
</evidence>
<dbReference type="Gene3D" id="2.30.40.10">
    <property type="entry name" value="Urease, subunit C, domain 1"/>
    <property type="match status" value="1"/>
</dbReference>
<name>A0A1F5WZM5_9BACT</name>
<dbReference type="InterPro" id="IPR023100">
    <property type="entry name" value="D-aminoacylase_insert_dom_sf"/>
</dbReference>
<dbReference type="Gene3D" id="3.20.20.140">
    <property type="entry name" value="Metal-dependent hydrolases"/>
    <property type="match status" value="1"/>
</dbReference>
<dbReference type="InterPro" id="IPR050378">
    <property type="entry name" value="Metallo-dep_Hydrolases_sf"/>
</dbReference>
<evidence type="ECO:0000313" key="3">
    <source>
        <dbReference type="Proteomes" id="UP000178114"/>
    </source>
</evidence>
<sequence>MSYSILIKNGTVIDGSGAAPIKADVAITGNHISDIGNLEGAGAAKVIDATGKYISPGFVDLTSHSDTYGTIFSNPAQESMLAQGVTTSLFGNCGESLAPIVKKESMTGLNRWLTESQINTDWNSTSEYYEALSELRPGLNIATLIGQNALKRSANNAEEMALLLEAAMRDGAWGLSSNFSFTTEGQYLSAETLKLLEIVKSADGLYKIHLQDEGKNFLPALASVVDFARRSKVRTVVSHFKVMGKGAWKDFSKAIKIIDTAREGGVEIYFDFFPYASAGSMLLNILPVWAREGDDETVLKRLFDKNTAEQIITSLQQQTLHPERILIVSAKNDKKNVGKTLQDIAEHVSMAPEAVILEILKINDLNVTFLGKTISPKNIIFAARYKESMLASDGAGYSLDFKKFGDLVHPRSFGAFPRFWNKIAPKAGLSHEEAIHKMTQLPAKILGLTDRGLLRKNFIADIAVFDMEGFRDRATYKTPFQFADGMRYVLVNGQLAKADNGALGARFARNGAALRKKA</sequence>
<dbReference type="InterPro" id="IPR032466">
    <property type="entry name" value="Metal_Hydrolase"/>
</dbReference>
<dbReference type="STRING" id="1798351.A2930_00840"/>
<dbReference type="GO" id="GO:0016811">
    <property type="term" value="F:hydrolase activity, acting on carbon-nitrogen (but not peptide) bonds, in linear amides"/>
    <property type="evidence" value="ECO:0007669"/>
    <property type="project" value="InterPro"/>
</dbReference>